<proteinExistence type="predicted"/>
<protein>
    <submittedName>
        <fullName evidence="2">Uncharacterized protein</fullName>
    </submittedName>
</protein>
<comment type="caution">
    <text evidence="2">The sequence shown here is derived from an EMBL/GenBank/DDBJ whole genome shotgun (WGS) entry which is preliminary data.</text>
</comment>
<feature type="compositionally biased region" description="Polar residues" evidence="1">
    <location>
        <begin position="48"/>
        <end position="61"/>
    </location>
</feature>
<reference evidence="2 3" key="1">
    <citation type="submission" date="2017-03" db="EMBL/GenBank/DDBJ databases">
        <title>Genome Survey of Euroglyphus maynei.</title>
        <authorList>
            <person name="Arlian L.G."/>
            <person name="Morgan M.S."/>
            <person name="Rider S.D."/>
        </authorList>
    </citation>
    <scope>NUCLEOTIDE SEQUENCE [LARGE SCALE GENOMIC DNA]</scope>
    <source>
        <strain evidence="2">Arlian Lab</strain>
        <tissue evidence="2">Whole body</tissue>
    </source>
</reference>
<organism evidence="2 3">
    <name type="scientific">Euroglyphus maynei</name>
    <name type="common">Mayne's house dust mite</name>
    <dbReference type="NCBI Taxonomy" id="6958"/>
    <lineage>
        <taxon>Eukaryota</taxon>
        <taxon>Metazoa</taxon>
        <taxon>Ecdysozoa</taxon>
        <taxon>Arthropoda</taxon>
        <taxon>Chelicerata</taxon>
        <taxon>Arachnida</taxon>
        <taxon>Acari</taxon>
        <taxon>Acariformes</taxon>
        <taxon>Sarcoptiformes</taxon>
        <taxon>Astigmata</taxon>
        <taxon>Psoroptidia</taxon>
        <taxon>Analgoidea</taxon>
        <taxon>Pyroglyphidae</taxon>
        <taxon>Pyroglyphinae</taxon>
        <taxon>Euroglyphus</taxon>
    </lineage>
</organism>
<dbReference type="AlphaFoldDB" id="A0A1Y3BJY6"/>
<feature type="compositionally biased region" description="Gly residues" evidence="1">
    <location>
        <begin position="21"/>
        <end position="38"/>
    </location>
</feature>
<gene>
    <name evidence="2" type="ORF">BLA29_010094</name>
</gene>
<evidence type="ECO:0000313" key="2">
    <source>
        <dbReference type="EMBL" id="OTF81291.1"/>
    </source>
</evidence>
<sequence>MMLGAQPISVSKARHNNNQAGLGGGPGGNGGGSMGGSLGNRNRFPPSQRDQSFNNNRNDSQFRPPHY</sequence>
<feature type="region of interest" description="Disordered" evidence="1">
    <location>
        <begin position="1"/>
        <end position="67"/>
    </location>
</feature>
<evidence type="ECO:0000313" key="3">
    <source>
        <dbReference type="Proteomes" id="UP000194236"/>
    </source>
</evidence>
<keyword evidence="3" id="KW-1185">Reference proteome</keyword>
<name>A0A1Y3BJY6_EURMA</name>
<accession>A0A1Y3BJY6</accession>
<dbReference type="Proteomes" id="UP000194236">
    <property type="component" value="Unassembled WGS sequence"/>
</dbReference>
<dbReference type="EMBL" id="MUJZ01014382">
    <property type="protein sequence ID" value="OTF81291.1"/>
    <property type="molecule type" value="Genomic_DNA"/>
</dbReference>
<evidence type="ECO:0000256" key="1">
    <source>
        <dbReference type="SAM" id="MobiDB-lite"/>
    </source>
</evidence>